<dbReference type="AlphaFoldDB" id="A0A5P1F0Z7"/>
<accession>A0A5P1F0Z7</accession>
<feature type="compositionally biased region" description="Basic and acidic residues" evidence="3">
    <location>
        <begin position="57"/>
        <end position="75"/>
    </location>
</feature>
<evidence type="ECO:0000313" key="5">
    <source>
        <dbReference type="EMBL" id="ONK71087.1"/>
    </source>
</evidence>
<dbReference type="EMBL" id="CM007384">
    <property type="protein sequence ID" value="ONK71087.1"/>
    <property type="molecule type" value="Genomic_DNA"/>
</dbReference>
<sequence>MEYERIHKPSNPHQQGGGFSPSKLRAILLGIEKKRKEEEEEEKEEEKEETESGISLRSDDRETEDRGANAPENCKDVDIVSLPLERSTSVEFANGYKSGDYNLASSRVRAQEDDSFDLDNLSSFEFHKTAERVPHRSSLMAPFSKPAPSKWDDAQKWISSPNRMSKGGGGGLQPKRSSLGGYGSRSLGSKVVLEVTDEVDTKKMDTGQAKKDISEQKAVRLAPDLFPSAPFENPFADAAINLSVHDTSTSLQSGATSIAPPLAVTSVPMRDMGTEMTPIASQEASQTGTPIRSTTPTRSPNSSRPLSPVKTGPTSVTNESAENLGNSDKQELSEKELKMKTRREIMALGQQLGKTSIAAWASKEEEESNEAVATVPVDQPSKSVNEARATAWEDTEKAKYLARFKQEEIKIQAWENHQKAKTEAEMRRIEVEVEKMRAIAQEKLMNQLAAARHKAEQKRVAAEAKRRKQAARTAKQAEYIRKTGQIPTSFSCWDWCS</sequence>
<feature type="domain" description="Remorin C-terminal" evidence="4">
    <location>
        <begin position="385"/>
        <end position="488"/>
    </location>
</feature>
<dbReference type="PANTHER" id="PTHR31471">
    <property type="entry name" value="OS02G0116800 PROTEIN"/>
    <property type="match status" value="1"/>
</dbReference>
<feature type="compositionally biased region" description="Acidic residues" evidence="3">
    <location>
        <begin position="38"/>
        <end position="51"/>
    </location>
</feature>
<protein>
    <recommendedName>
        <fullName evidence="4">Remorin C-terminal domain-containing protein</fullName>
    </recommendedName>
</protein>
<dbReference type="Gramene" id="ONK71087">
    <property type="protein sequence ID" value="ONK71087"/>
    <property type="gene ID" value="A4U43_C04F4590"/>
</dbReference>
<evidence type="ECO:0000256" key="1">
    <source>
        <dbReference type="ARBA" id="ARBA00005711"/>
    </source>
</evidence>
<keyword evidence="2" id="KW-0175">Coiled coil</keyword>
<gene>
    <name evidence="5" type="ORF">A4U43_C04F4590</name>
</gene>
<dbReference type="OrthoDB" id="1900877at2759"/>
<comment type="similarity">
    <text evidence="1">Belongs to the remorin family.</text>
</comment>
<feature type="region of interest" description="Disordered" evidence="3">
    <location>
        <begin position="363"/>
        <end position="385"/>
    </location>
</feature>
<dbReference type="OMA" id="ADCHEDF"/>
<feature type="compositionally biased region" description="Basic and acidic residues" evidence="3">
    <location>
        <begin position="328"/>
        <end position="337"/>
    </location>
</feature>
<feature type="region of interest" description="Disordered" evidence="3">
    <location>
        <begin position="272"/>
        <end position="337"/>
    </location>
</feature>
<evidence type="ECO:0000259" key="4">
    <source>
        <dbReference type="Pfam" id="PF03763"/>
    </source>
</evidence>
<evidence type="ECO:0000256" key="3">
    <source>
        <dbReference type="SAM" id="MobiDB-lite"/>
    </source>
</evidence>
<keyword evidence="6" id="KW-1185">Reference proteome</keyword>
<feature type="compositionally biased region" description="Low complexity" evidence="3">
    <location>
        <begin position="287"/>
        <end position="308"/>
    </location>
</feature>
<proteinExistence type="inferred from homology"/>
<evidence type="ECO:0000313" key="6">
    <source>
        <dbReference type="Proteomes" id="UP000243459"/>
    </source>
</evidence>
<feature type="compositionally biased region" description="Low complexity" evidence="3">
    <location>
        <begin position="176"/>
        <end position="185"/>
    </location>
</feature>
<dbReference type="Proteomes" id="UP000243459">
    <property type="component" value="Chromosome 4"/>
</dbReference>
<organism evidence="5 6">
    <name type="scientific">Asparagus officinalis</name>
    <name type="common">Garden asparagus</name>
    <dbReference type="NCBI Taxonomy" id="4686"/>
    <lineage>
        <taxon>Eukaryota</taxon>
        <taxon>Viridiplantae</taxon>
        <taxon>Streptophyta</taxon>
        <taxon>Embryophyta</taxon>
        <taxon>Tracheophyta</taxon>
        <taxon>Spermatophyta</taxon>
        <taxon>Magnoliopsida</taxon>
        <taxon>Liliopsida</taxon>
        <taxon>Asparagales</taxon>
        <taxon>Asparagaceae</taxon>
        <taxon>Asparagoideae</taxon>
        <taxon>Asparagus</taxon>
    </lineage>
</organism>
<feature type="compositionally biased region" description="Polar residues" evidence="3">
    <location>
        <begin position="312"/>
        <end position="327"/>
    </location>
</feature>
<feature type="region of interest" description="Disordered" evidence="3">
    <location>
        <begin position="1"/>
        <end position="75"/>
    </location>
</feature>
<feature type="coiled-coil region" evidence="2">
    <location>
        <begin position="419"/>
        <end position="474"/>
    </location>
</feature>
<name>A0A5P1F0Z7_ASPOF</name>
<evidence type="ECO:0000256" key="2">
    <source>
        <dbReference type="SAM" id="Coils"/>
    </source>
</evidence>
<feature type="region of interest" description="Disordered" evidence="3">
    <location>
        <begin position="137"/>
        <end position="185"/>
    </location>
</feature>
<reference evidence="6" key="1">
    <citation type="journal article" date="2017" name="Nat. Commun.">
        <title>The asparagus genome sheds light on the origin and evolution of a young Y chromosome.</title>
        <authorList>
            <person name="Harkess A."/>
            <person name="Zhou J."/>
            <person name="Xu C."/>
            <person name="Bowers J.E."/>
            <person name="Van der Hulst R."/>
            <person name="Ayyampalayam S."/>
            <person name="Mercati F."/>
            <person name="Riccardi P."/>
            <person name="McKain M.R."/>
            <person name="Kakrana A."/>
            <person name="Tang H."/>
            <person name="Ray J."/>
            <person name="Groenendijk J."/>
            <person name="Arikit S."/>
            <person name="Mathioni S.M."/>
            <person name="Nakano M."/>
            <person name="Shan H."/>
            <person name="Telgmann-Rauber A."/>
            <person name="Kanno A."/>
            <person name="Yue Z."/>
            <person name="Chen H."/>
            <person name="Li W."/>
            <person name="Chen Y."/>
            <person name="Xu X."/>
            <person name="Zhang Y."/>
            <person name="Luo S."/>
            <person name="Chen H."/>
            <person name="Gao J."/>
            <person name="Mao Z."/>
            <person name="Pires J.C."/>
            <person name="Luo M."/>
            <person name="Kudrna D."/>
            <person name="Wing R.A."/>
            <person name="Meyers B.C."/>
            <person name="Yi K."/>
            <person name="Kong H."/>
            <person name="Lavrijsen P."/>
            <person name="Sunseri F."/>
            <person name="Falavigna A."/>
            <person name="Ye Y."/>
            <person name="Leebens-Mack J.H."/>
            <person name="Chen G."/>
        </authorList>
    </citation>
    <scope>NUCLEOTIDE SEQUENCE [LARGE SCALE GENOMIC DNA]</scope>
    <source>
        <strain evidence="6">cv. DH0086</strain>
    </source>
</reference>
<dbReference type="PANTHER" id="PTHR31471:SF98">
    <property type="entry name" value="OS02G0116800 PROTEIN"/>
    <property type="match status" value="1"/>
</dbReference>
<dbReference type="Pfam" id="PF03763">
    <property type="entry name" value="Remorin_C"/>
    <property type="match status" value="1"/>
</dbReference>
<dbReference type="InterPro" id="IPR005516">
    <property type="entry name" value="Remorin_C"/>
</dbReference>